<evidence type="ECO:0000256" key="1">
    <source>
        <dbReference type="SAM" id="MobiDB-lite"/>
    </source>
</evidence>
<gene>
    <name evidence="2" type="ORF">LCGC14_3167400</name>
</gene>
<dbReference type="AlphaFoldDB" id="A0A0F8VIL4"/>
<proteinExistence type="predicted"/>
<dbReference type="EMBL" id="LAZR01070195">
    <property type="protein sequence ID" value="KKK44212.1"/>
    <property type="molecule type" value="Genomic_DNA"/>
</dbReference>
<protein>
    <submittedName>
        <fullName evidence="2">Uncharacterized protein</fullName>
    </submittedName>
</protein>
<evidence type="ECO:0000313" key="2">
    <source>
        <dbReference type="EMBL" id="KKK44212.1"/>
    </source>
</evidence>
<reference evidence="2" key="1">
    <citation type="journal article" date="2015" name="Nature">
        <title>Complex archaea that bridge the gap between prokaryotes and eukaryotes.</title>
        <authorList>
            <person name="Spang A."/>
            <person name="Saw J.H."/>
            <person name="Jorgensen S.L."/>
            <person name="Zaremba-Niedzwiedzka K."/>
            <person name="Martijn J."/>
            <person name="Lind A.E."/>
            <person name="van Eijk R."/>
            <person name="Schleper C."/>
            <person name="Guy L."/>
            <person name="Ettema T.J."/>
        </authorList>
    </citation>
    <scope>NUCLEOTIDE SEQUENCE</scope>
</reference>
<sequence>MAPKSNAPTLTAWIPIPVPCARCGLPIQVRCSKNFTRVAELLCTKCGWKFDLEPVRAAAKAQERQPEDIEDAPLPGELKPD</sequence>
<feature type="region of interest" description="Disordered" evidence="1">
    <location>
        <begin position="59"/>
        <end position="81"/>
    </location>
</feature>
<accession>A0A0F8VIL4</accession>
<comment type="caution">
    <text evidence="2">The sequence shown here is derived from an EMBL/GenBank/DDBJ whole genome shotgun (WGS) entry which is preliminary data.</text>
</comment>
<name>A0A0F8VIL4_9ZZZZ</name>
<organism evidence="2">
    <name type="scientific">marine sediment metagenome</name>
    <dbReference type="NCBI Taxonomy" id="412755"/>
    <lineage>
        <taxon>unclassified sequences</taxon>
        <taxon>metagenomes</taxon>
        <taxon>ecological metagenomes</taxon>
    </lineage>
</organism>